<dbReference type="AlphaFoldDB" id="A0A9X3MVE6"/>
<accession>A0A9X3MVE6</accession>
<organism evidence="1 2">
    <name type="scientific">Solirubrobacter ginsenosidimutans</name>
    <dbReference type="NCBI Taxonomy" id="490573"/>
    <lineage>
        <taxon>Bacteria</taxon>
        <taxon>Bacillati</taxon>
        <taxon>Actinomycetota</taxon>
        <taxon>Thermoleophilia</taxon>
        <taxon>Solirubrobacterales</taxon>
        <taxon>Solirubrobacteraceae</taxon>
        <taxon>Solirubrobacter</taxon>
    </lineage>
</organism>
<evidence type="ECO:0000313" key="2">
    <source>
        <dbReference type="Proteomes" id="UP001149140"/>
    </source>
</evidence>
<dbReference type="EMBL" id="JAPDOD010000024">
    <property type="protein sequence ID" value="MDA0163359.1"/>
    <property type="molecule type" value="Genomic_DNA"/>
</dbReference>
<name>A0A9X3MVE6_9ACTN</name>
<evidence type="ECO:0000313" key="1">
    <source>
        <dbReference type="EMBL" id="MDA0163359.1"/>
    </source>
</evidence>
<proteinExistence type="predicted"/>
<protein>
    <submittedName>
        <fullName evidence="1">Uncharacterized protein</fullName>
    </submittedName>
</protein>
<sequence length="150" mass="15817">MRRTQVLIVVGFGVFVFLGISLMLARALSATGTERSKVQEIAEAQARGDAKAVLQRTPACAKEPACVAATDAFVAKLKRPGDVEILQYQPSVQLPLTDAVGTGRVAWRAGANGYPVVQCVRVRRDGPLSGANVELLSISAPIGREASCPT</sequence>
<dbReference type="RefSeq" id="WP_270042603.1">
    <property type="nucleotide sequence ID" value="NZ_JAPDOD010000024.1"/>
</dbReference>
<dbReference type="Proteomes" id="UP001149140">
    <property type="component" value="Unassembled WGS sequence"/>
</dbReference>
<comment type="caution">
    <text evidence="1">The sequence shown here is derived from an EMBL/GenBank/DDBJ whole genome shotgun (WGS) entry which is preliminary data.</text>
</comment>
<keyword evidence="2" id="KW-1185">Reference proteome</keyword>
<gene>
    <name evidence="1" type="ORF">OM076_24000</name>
</gene>
<reference evidence="1" key="1">
    <citation type="submission" date="2022-10" db="EMBL/GenBank/DDBJ databases">
        <title>The WGS of Solirubrobacter ginsenosidimutans DSM 21036.</title>
        <authorList>
            <person name="Jiang Z."/>
        </authorList>
    </citation>
    <scope>NUCLEOTIDE SEQUENCE</scope>
    <source>
        <strain evidence="1">DSM 21036</strain>
    </source>
</reference>